<dbReference type="Pfam" id="PF08257">
    <property type="entry name" value="Sulfakinin"/>
    <property type="match status" value="1"/>
</dbReference>
<protein>
    <submittedName>
        <fullName evidence="8">Uncharacterized protein</fullName>
    </submittedName>
</protein>
<keyword evidence="7" id="KW-0732">Signal</keyword>
<dbReference type="EMBL" id="CAJPEV010000150">
    <property type="protein sequence ID" value="CAG0881412.1"/>
    <property type="molecule type" value="Genomic_DNA"/>
</dbReference>
<dbReference type="InterPro" id="IPR013152">
    <property type="entry name" value="Gastrin/cholecystokinin_CS"/>
</dbReference>
<name>A0A7R8X6F8_9CRUS</name>
<evidence type="ECO:0000313" key="9">
    <source>
        <dbReference type="Proteomes" id="UP000677054"/>
    </source>
</evidence>
<feature type="signal peptide" evidence="7">
    <location>
        <begin position="1"/>
        <end position="22"/>
    </location>
</feature>
<evidence type="ECO:0000256" key="6">
    <source>
        <dbReference type="SAM" id="MobiDB-lite"/>
    </source>
</evidence>
<dbReference type="InterPro" id="IPR013259">
    <property type="entry name" value="Sulfakinin"/>
</dbReference>
<feature type="compositionally biased region" description="Basic and acidic residues" evidence="6">
    <location>
        <begin position="73"/>
        <end position="82"/>
    </location>
</feature>
<feature type="chain" id="PRO_5036402432" evidence="7">
    <location>
        <begin position="23"/>
        <end position="113"/>
    </location>
</feature>
<keyword evidence="9" id="KW-1185">Reference proteome</keyword>
<dbReference type="EMBL" id="LR899667">
    <property type="protein sequence ID" value="CAD7241566.1"/>
    <property type="molecule type" value="Genomic_DNA"/>
</dbReference>
<evidence type="ECO:0000256" key="2">
    <source>
        <dbReference type="ARBA" id="ARBA00006273"/>
    </source>
</evidence>
<gene>
    <name evidence="8" type="ORF">DSTB1V02_LOCUS1554</name>
</gene>
<dbReference type="PROSITE" id="PS00259">
    <property type="entry name" value="GASTRIN"/>
    <property type="match status" value="1"/>
</dbReference>
<evidence type="ECO:0000256" key="5">
    <source>
        <dbReference type="ARBA" id="ARBA00023320"/>
    </source>
</evidence>
<evidence type="ECO:0000256" key="1">
    <source>
        <dbReference type="ARBA" id="ARBA00004613"/>
    </source>
</evidence>
<evidence type="ECO:0000256" key="4">
    <source>
        <dbReference type="ARBA" id="ARBA00022815"/>
    </source>
</evidence>
<comment type="similarity">
    <text evidence="2">Belongs to the gastrin/cholecystokinin family.</text>
</comment>
<reference evidence="8" key="1">
    <citation type="submission" date="2020-11" db="EMBL/GenBank/DDBJ databases">
        <authorList>
            <person name="Tran Van P."/>
        </authorList>
    </citation>
    <scope>NUCLEOTIDE SEQUENCE</scope>
</reference>
<evidence type="ECO:0000313" key="8">
    <source>
        <dbReference type="EMBL" id="CAD7241566.1"/>
    </source>
</evidence>
<dbReference type="AlphaFoldDB" id="A0A7R8X6F8"/>
<organism evidence="8">
    <name type="scientific">Darwinula stevensoni</name>
    <dbReference type="NCBI Taxonomy" id="69355"/>
    <lineage>
        <taxon>Eukaryota</taxon>
        <taxon>Metazoa</taxon>
        <taxon>Ecdysozoa</taxon>
        <taxon>Arthropoda</taxon>
        <taxon>Crustacea</taxon>
        <taxon>Oligostraca</taxon>
        <taxon>Ostracoda</taxon>
        <taxon>Podocopa</taxon>
        <taxon>Podocopida</taxon>
        <taxon>Darwinulocopina</taxon>
        <taxon>Darwinuloidea</taxon>
        <taxon>Darwinulidae</taxon>
        <taxon>Darwinula</taxon>
    </lineage>
</organism>
<dbReference type="OrthoDB" id="6381986at2759"/>
<keyword evidence="5" id="KW-0527">Neuropeptide</keyword>
<evidence type="ECO:0000256" key="7">
    <source>
        <dbReference type="SAM" id="SignalP"/>
    </source>
</evidence>
<evidence type="ECO:0000256" key="3">
    <source>
        <dbReference type="ARBA" id="ARBA00022525"/>
    </source>
</evidence>
<keyword evidence="4" id="KW-0027">Amidation</keyword>
<sequence>MKRHVLFLSLFLFHSLVEPAHPAPSQSNKELRQLMKVLITYLREKLQFLGPFPRPPAEGTEIVQPASPDFEDPDKMDFHENDKRQFDDYGHMRFGKRADFDEYGHSRFGRSAR</sequence>
<feature type="region of interest" description="Disordered" evidence="6">
    <location>
        <begin position="53"/>
        <end position="82"/>
    </location>
</feature>
<keyword evidence="3" id="KW-0964">Secreted</keyword>
<dbReference type="GO" id="GO:0007218">
    <property type="term" value="P:neuropeptide signaling pathway"/>
    <property type="evidence" value="ECO:0007669"/>
    <property type="project" value="UniProtKB-KW"/>
</dbReference>
<accession>A0A7R8X6F8</accession>
<dbReference type="Proteomes" id="UP000677054">
    <property type="component" value="Unassembled WGS sequence"/>
</dbReference>
<dbReference type="GO" id="GO:0005576">
    <property type="term" value="C:extracellular region"/>
    <property type="evidence" value="ECO:0007669"/>
    <property type="project" value="UniProtKB-SubCell"/>
</dbReference>
<proteinExistence type="inferred from homology"/>
<comment type="subcellular location">
    <subcellularLocation>
        <location evidence="1">Secreted</location>
    </subcellularLocation>
</comment>